<dbReference type="STRING" id="391625.PPSIR1_01849"/>
<evidence type="ECO:0000256" key="1">
    <source>
        <dbReference type="ARBA" id="ARBA00007812"/>
    </source>
</evidence>
<reference evidence="8 9" key="1">
    <citation type="submission" date="2007-06" db="EMBL/GenBank/DDBJ databases">
        <authorList>
            <person name="Shimkets L."/>
            <person name="Ferriera S."/>
            <person name="Johnson J."/>
            <person name="Kravitz S."/>
            <person name="Beeson K."/>
            <person name="Sutton G."/>
            <person name="Rogers Y.-H."/>
            <person name="Friedman R."/>
            <person name="Frazier M."/>
            <person name="Venter J.C."/>
        </authorList>
    </citation>
    <scope>NUCLEOTIDE SEQUENCE [LARGE SCALE GENOMIC DNA]</scope>
    <source>
        <strain evidence="8 9">SIR-1</strain>
    </source>
</reference>
<dbReference type="GO" id="GO:0003984">
    <property type="term" value="F:acetolactate synthase activity"/>
    <property type="evidence" value="ECO:0007669"/>
    <property type="project" value="TreeGrafter"/>
</dbReference>
<name>A6G882_9BACT</name>
<dbReference type="GO" id="GO:0030976">
    <property type="term" value="F:thiamine pyrophosphate binding"/>
    <property type="evidence" value="ECO:0007669"/>
    <property type="project" value="InterPro"/>
</dbReference>
<gene>
    <name evidence="8" type="ORF">PPSIR1_01849</name>
</gene>
<feature type="domain" description="Thiamine pyrophosphate enzyme TPP-binding" evidence="6">
    <location>
        <begin position="466"/>
        <end position="610"/>
    </location>
</feature>
<feature type="domain" description="Thiamine pyrophosphate enzyme central" evidence="5">
    <location>
        <begin position="288"/>
        <end position="408"/>
    </location>
</feature>
<feature type="region of interest" description="Disordered" evidence="4">
    <location>
        <begin position="21"/>
        <end position="46"/>
    </location>
</feature>
<evidence type="ECO:0000259" key="5">
    <source>
        <dbReference type="Pfam" id="PF00205"/>
    </source>
</evidence>
<comment type="similarity">
    <text evidence="1 3">Belongs to the TPP enzyme family.</text>
</comment>
<dbReference type="PANTHER" id="PTHR18968">
    <property type="entry name" value="THIAMINE PYROPHOSPHATE ENZYMES"/>
    <property type="match status" value="1"/>
</dbReference>
<dbReference type="PANTHER" id="PTHR18968:SF167">
    <property type="entry name" value="ACETOLACTATE SYNTHASE LARGE SUBUNIT ILVB2-RELATED"/>
    <property type="match status" value="1"/>
</dbReference>
<proteinExistence type="inferred from homology"/>
<dbReference type="GO" id="GO:0005948">
    <property type="term" value="C:acetolactate synthase complex"/>
    <property type="evidence" value="ECO:0007669"/>
    <property type="project" value="TreeGrafter"/>
</dbReference>
<keyword evidence="2 3" id="KW-0786">Thiamine pyrophosphate</keyword>
<dbReference type="SUPFAM" id="SSF52467">
    <property type="entry name" value="DHS-like NAD/FAD-binding domain"/>
    <property type="match status" value="1"/>
</dbReference>
<organism evidence="8 9">
    <name type="scientific">Plesiocystis pacifica SIR-1</name>
    <dbReference type="NCBI Taxonomy" id="391625"/>
    <lineage>
        <taxon>Bacteria</taxon>
        <taxon>Pseudomonadati</taxon>
        <taxon>Myxococcota</taxon>
        <taxon>Polyangia</taxon>
        <taxon>Nannocystales</taxon>
        <taxon>Nannocystaceae</taxon>
        <taxon>Plesiocystis</taxon>
    </lineage>
</organism>
<dbReference type="GO" id="GO:0009099">
    <property type="term" value="P:L-valine biosynthetic process"/>
    <property type="evidence" value="ECO:0007669"/>
    <property type="project" value="TreeGrafter"/>
</dbReference>
<comment type="caution">
    <text evidence="8">The sequence shown here is derived from an EMBL/GenBank/DDBJ whole genome shotgun (WGS) entry which is preliminary data.</text>
</comment>
<dbReference type="GO" id="GO:0000287">
    <property type="term" value="F:magnesium ion binding"/>
    <property type="evidence" value="ECO:0007669"/>
    <property type="project" value="InterPro"/>
</dbReference>
<dbReference type="Pfam" id="PF02776">
    <property type="entry name" value="TPP_enzyme_N"/>
    <property type="match status" value="1"/>
</dbReference>
<evidence type="ECO:0000256" key="3">
    <source>
        <dbReference type="RuleBase" id="RU362132"/>
    </source>
</evidence>
<dbReference type="InterPro" id="IPR012001">
    <property type="entry name" value="Thiamin_PyroP_enz_TPP-bd_dom"/>
</dbReference>
<dbReference type="eggNOG" id="COG0028">
    <property type="taxonomic scope" value="Bacteria"/>
</dbReference>
<dbReference type="Pfam" id="PF02775">
    <property type="entry name" value="TPP_enzyme_C"/>
    <property type="match status" value="1"/>
</dbReference>
<feature type="domain" description="Thiamine pyrophosphate enzyme N-terminal TPP-binding" evidence="7">
    <location>
        <begin position="82"/>
        <end position="190"/>
    </location>
</feature>
<evidence type="ECO:0000259" key="7">
    <source>
        <dbReference type="Pfam" id="PF02776"/>
    </source>
</evidence>
<evidence type="ECO:0000313" key="8">
    <source>
        <dbReference type="EMBL" id="EDM77923.1"/>
    </source>
</evidence>
<dbReference type="SUPFAM" id="SSF52518">
    <property type="entry name" value="Thiamin diphosphate-binding fold (THDP-binding)"/>
    <property type="match status" value="2"/>
</dbReference>
<dbReference type="AlphaFoldDB" id="A6G882"/>
<dbReference type="InterPro" id="IPR029035">
    <property type="entry name" value="DHS-like_NAD/FAD-binding_dom"/>
</dbReference>
<evidence type="ECO:0000259" key="6">
    <source>
        <dbReference type="Pfam" id="PF02775"/>
    </source>
</evidence>
<protein>
    <submittedName>
        <fullName evidence="8">Acetolactate synthase large subunit</fullName>
    </submittedName>
</protein>
<dbReference type="InterPro" id="IPR045229">
    <property type="entry name" value="TPP_enz"/>
</dbReference>
<sequence>MTLKEDDDMAVDNSARKRGAWLRTIDGGEAPPTREVGGAPEPSGDDEFVEDCPQLRGRAGTGPWELWEELPGPVAGVEVTSFSDAFVEILGELGIEHAYGISGGAIVPFYDALSRSQLSVIHCRHEAGAAFAALEDSLASGRPTVVFTTTGPGITNALTGLVAARWEGAKVLFISAATPLAQTGRGAFQDTSFHTLPVGLFTAGSVFDYVETVAAPEQLARVARRLETGLAKVGGFVAHVSVPTDLQRAEVTRDRGVRRGSLMRMGCDPEAVASIAQELRDTSAGPTAIWVGFGARSAAPQIRALAERLGAAVMSSPRGKGVFPESHPQFIGVTGFAGHSHVKSWIERHRPQRVLVLGTRLGEFTTFWDPRMVPDQGFIHVDIDPDAGGEAYPLAYTRTVQAEIGAFVGALLEQLDDHVPATMPGRGYLGPQRLDPVEDRRVRPTFLMQCVQDGVVDAGARVMTEAGNAFAWGNHLLRFDEPNRYRVSTGFGSMGHAVTGVIGAALAEPGRKAVAIAGDGAMLMNSEISTAVQYGLPAVWIVLNDSQYGMIDHGMRHGGYAPESVSMPSTDFVAIARAMGADGVAVRDESELAAALEQAMRAEGPFVVDVHIDPNQRAPFLERADGLFKAKPWQGPPRA</sequence>
<keyword evidence="9" id="KW-1185">Reference proteome</keyword>
<dbReference type="PROSITE" id="PS00187">
    <property type="entry name" value="TPP_ENZYMES"/>
    <property type="match status" value="1"/>
</dbReference>
<dbReference type="CDD" id="cd00568">
    <property type="entry name" value="TPP_enzymes"/>
    <property type="match status" value="1"/>
</dbReference>
<evidence type="ECO:0000313" key="9">
    <source>
        <dbReference type="Proteomes" id="UP000005801"/>
    </source>
</evidence>
<dbReference type="GO" id="GO:0050660">
    <property type="term" value="F:flavin adenine dinucleotide binding"/>
    <property type="evidence" value="ECO:0007669"/>
    <property type="project" value="TreeGrafter"/>
</dbReference>
<dbReference type="GO" id="GO:0009097">
    <property type="term" value="P:isoleucine biosynthetic process"/>
    <property type="evidence" value="ECO:0007669"/>
    <property type="project" value="TreeGrafter"/>
</dbReference>
<accession>A6G882</accession>
<dbReference type="Gene3D" id="3.40.50.1220">
    <property type="entry name" value="TPP-binding domain"/>
    <property type="match status" value="1"/>
</dbReference>
<dbReference type="InterPro" id="IPR012000">
    <property type="entry name" value="Thiamin_PyroP_enz_cen_dom"/>
</dbReference>
<evidence type="ECO:0000256" key="2">
    <source>
        <dbReference type="ARBA" id="ARBA00023052"/>
    </source>
</evidence>
<dbReference type="Proteomes" id="UP000005801">
    <property type="component" value="Unassembled WGS sequence"/>
</dbReference>
<dbReference type="InterPro" id="IPR029061">
    <property type="entry name" value="THDP-binding"/>
</dbReference>
<evidence type="ECO:0000256" key="4">
    <source>
        <dbReference type="SAM" id="MobiDB-lite"/>
    </source>
</evidence>
<dbReference type="Pfam" id="PF00205">
    <property type="entry name" value="TPP_enzyme_M"/>
    <property type="match status" value="1"/>
</dbReference>
<dbReference type="InterPro" id="IPR011766">
    <property type="entry name" value="TPP_enzyme_TPP-bd"/>
</dbReference>
<dbReference type="Gene3D" id="3.40.50.970">
    <property type="match status" value="2"/>
</dbReference>
<dbReference type="InterPro" id="IPR000399">
    <property type="entry name" value="TPP-bd_CS"/>
</dbReference>
<dbReference type="EMBL" id="ABCS01000038">
    <property type="protein sequence ID" value="EDM77923.1"/>
    <property type="molecule type" value="Genomic_DNA"/>
</dbReference>